<reference evidence="6" key="2">
    <citation type="submission" date="2025-08" db="UniProtKB">
        <authorList>
            <consortium name="RefSeq"/>
        </authorList>
    </citation>
    <scope>IDENTIFICATION</scope>
</reference>
<keyword evidence="3" id="KW-0804">Transcription</keyword>
<reference evidence="5" key="1">
    <citation type="journal article" date="2014" name="Nat. Commun.">
        <title>The tobacco genome sequence and its comparison with those of tomato and potato.</title>
        <authorList>
            <person name="Sierro N."/>
            <person name="Battey J.N."/>
            <person name="Ouadi S."/>
            <person name="Bakaher N."/>
            <person name="Bovet L."/>
            <person name="Willig A."/>
            <person name="Goepfert S."/>
            <person name="Peitsch M.C."/>
            <person name="Ivanov N.V."/>
        </authorList>
    </citation>
    <scope>NUCLEOTIDE SEQUENCE [LARGE SCALE GENOMIC DNA]</scope>
</reference>
<dbReference type="FunFam" id="4.10.280.10:FF:000002">
    <property type="entry name" value="Basic helix-loop-helix transcription factor"/>
    <property type="match status" value="1"/>
</dbReference>
<dbReference type="Gene3D" id="4.10.280.10">
    <property type="entry name" value="Helix-loop-helix DNA-binding domain"/>
    <property type="match status" value="1"/>
</dbReference>
<dbReference type="SMART" id="SM00353">
    <property type="entry name" value="HLH"/>
    <property type="match status" value="1"/>
</dbReference>
<keyword evidence="2" id="KW-0805">Transcription regulation</keyword>
<protein>
    <submittedName>
        <fullName evidence="6">Transcription factor BEE 2</fullName>
    </submittedName>
</protein>
<dbReference type="OrthoDB" id="1915602at2759"/>
<sequence>MLGCEEISILERQRAIFERLYQCQQQLSSLPNQNLAHFNSLISEHIMDCSQVQNFPIKIDPQLDESSRSLNMFGSEQKTWAGSDFANNSLELAHQSLSTLSNSSMTKTSTKKRKAEFYEEDEYKARKIEGEAGEVKSEITVKSAKENSKISEVKKPDYIHVRARRGQATDSHSLAERARREKISKKMKCLQDLVPGCNKVIGKAGMLDEIINYVQSLQKQVEFLSMKLAASNLNTDNLFAKEFPSHMANFANPACLQNNPFQQRQQQGSNVGVATMSPQRREDCLMSFPEAFLDSSHVPAVHQLANFETDMQCLFGVHFQQ</sequence>
<dbReference type="STRING" id="4097.A0A1S4AL81"/>
<dbReference type="GO" id="GO:0046983">
    <property type="term" value="F:protein dimerization activity"/>
    <property type="evidence" value="ECO:0007669"/>
    <property type="project" value="InterPro"/>
</dbReference>
<dbReference type="InterPro" id="IPR011598">
    <property type="entry name" value="bHLH_dom"/>
</dbReference>
<dbReference type="Pfam" id="PF00010">
    <property type="entry name" value="HLH"/>
    <property type="match status" value="1"/>
</dbReference>
<dbReference type="PaxDb" id="4097-A0A1S4AL81"/>
<evidence type="ECO:0000313" key="5">
    <source>
        <dbReference type="Proteomes" id="UP000790787"/>
    </source>
</evidence>
<dbReference type="PANTHER" id="PTHR12565:SF335">
    <property type="entry name" value="TRANSCRIPTION FACTOR BEE 2-LIKE ISOFORM X1"/>
    <property type="match status" value="1"/>
</dbReference>
<dbReference type="AlphaFoldDB" id="A0A1S4AL81"/>
<evidence type="ECO:0000256" key="3">
    <source>
        <dbReference type="ARBA" id="ARBA00023163"/>
    </source>
</evidence>
<dbReference type="InterPro" id="IPR024097">
    <property type="entry name" value="bHLH_ZIP_TF"/>
</dbReference>
<gene>
    <name evidence="6" type="primary">LOC107798913</name>
</gene>
<evidence type="ECO:0000313" key="6">
    <source>
        <dbReference type="RefSeq" id="XP_016477426.1"/>
    </source>
</evidence>
<organism evidence="5 6">
    <name type="scientific">Nicotiana tabacum</name>
    <name type="common">Common tobacco</name>
    <dbReference type="NCBI Taxonomy" id="4097"/>
    <lineage>
        <taxon>Eukaryota</taxon>
        <taxon>Viridiplantae</taxon>
        <taxon>Streptophyta</taxon>
        <taxon>Embryophyta</taxon>
        <taxon>Tracheophyta</taxon>
        <taxon>Spermatophyta</taxon>
        <taxon>Magnoliopsida</taxon>
        <taxon>eudicotyledons</taxon>
        <taxon>Gunneridae</taxon>
        <taxon>Pentapetalae</taxon>
        <taxon>asterids</taxon>
        <taxon>lamiids</taxon>
        <taxon>Solanales</taxon>
        <taxon>Solanaceae</taxon>
        <taxon>Nicotianoideae</taxon>
        <taxon>Nicotianeae</taxon>
        <taxon>Nicotiana</taxon>
    </lineage>
</organism>
<dbReference type="Proteomes" id="UP000790787">
    <property type="component" value="Chromosome 14"/>
</dbReference>
<dbReference type="KEGG" id="nta:107798913"/>
<dbReference type="GeneID" id="107798913"/>
<dbReference type="InterPro" id="IPR036638">
    <property type="entry name" value="HLH_DNA-bd_sf"/>
</dbReference>
<dbReference type="GO" id="GO:0005634">
    <property type="term" value="C:nucleus"/>
    <property type="evidence" value="ECO:0000318"/>
    <property type="project" value="GO_Central"/>
</dbReference>
<dbReference type="PROSITE" id="PS50888">
    <property type="entry name" value="BHLH"/>
    <property type="match status" value="1"/>
</dbReference>
<dbReference type="SUPFAM" id="SSF47459">
    <property type="entry name" value="HLH, helix-loop-helix DNA-binding domain"/>
    <property type="match status" value="1"/>
</dbReference>
<proteinExistence type="predicted"/>
<keyword evidence="4" id="KW-0539">Nucleus</keyword>
<keyword evidence="5" id="KW-1185">Reference proteome</keyword>
<dbReference type="RefSeq" id="XP_016477426.1">
    <property type="nucleotide sequence ID" value="XM_016621940.1"/>
</dbReference>
<evidence type="ECO:0000256" key="1">
    <source>
        <dbReference type="ARBA" id="ARBA00004123"/>
    </source>
</evidence>
<dbReference type="PANTHER" id="PTHR12565">
    <property type="entry name" value="STEROL REGULATORY ELEMENT-BINDING PROTEIN"/>
    <property type="match status" value="1"/>
</dbReference>
<evidence type="ECO:0000256" key="2">
    <source>
        <dbReference type="ARBA" id="ARBA00023015"/>
    </source>
</evidence>
<accession>A0A1S4AL81</accession>
<comment type="subcellular location">
    <subcellularLocation>
        <location evidence="1">Nucleus</location>
    </subcellularLocation>
</comment>
<name>A0A1S4AL81_TOBAC</name>
<dbReference type="CDD" id="cd18919">
    <property type="entry name" value="bHLH_AtBPE_like"/>
    <property type="match status" value="1"/>
</dbReference>
<dbReference type="GO" id="GO:0003700">
    <property type="term" value="F:DNA-binding transcription factor activity"/>
    <property type="evidence" value="ECO:0000318"/>
    <property type="project" value="GO_Central"/>
</dbReference>
<evidence type="ECO:0000256" key="4">
    <source>
        <dbReference type="ARBA" id="ARBA00023242"/>
    </source>
</evidence>